<reference evidence="2" key="1">
    <citation type="journal article" date="2021" name="Nat. Commun.">
        <title>Genetic determinants of endophytism in the Arabidopsis root mycobiome.</title>
        <authorList>
            <person name="Mesny F."/>
            <person name="Miyauchi S."/>
            <person name="Thiergart T."/>
            <person name="Pickel B."/>
            <person name="Atanasova L."/>
            <person name="Karlsson M."/>
            <person name="Huettel B."/>
            <person name="Barry K.W."/>
            <person name="Haridas S."/>
            <person name="Chen C."/>
            <person name="Bauer D."/>
            <person name="Andreopoulos W."/>
            <person name="Pangilinan J."/>
            <person name="LaButti K."/>
            <person name="Riley R."/>
            <person name="Lipzen A."/>
            <person name="Clum A."/>
            <person name="Drula E."/>
            <person name="Henrissat B."/>
            <person name="Kohler A."/>
            <person name="Grigoriev I.V."/>
            <person name="Martin F.M."/>
            <person name="Hacquard S."/>
        </authorList>
    </citation>
    <scope>NUCLEOTIDE SEQUENCE</scope>
    <source>
        <strain evidence="2">MPI-SDFR-AT-0073</strain>
    </source>
</reference>
<feature type="compositionally biased region" description="Low complexity" evidence="1">
    <location>
        <begin position="56"/>
        <end position="68"/>
    </location>
</feature>
<comment type="caution">
    <text evidence="2">The sequence shown here is derived from an EMBL/GenBank/DDBJ whole genome shotgun (WGS) entry which is preliminary data.</text>
</comment>
<gene>
    <name evidence="2" type="ORF">BKA67DRAFT_541835</name>
</gene>
<keyword evidence="3" id="KW-1185">Reference proteome</keyword>
<proteinExistence type="predicted"/>
<accession>A0A9P8RM56</accession>
<evidence type="ECO:0000313" key="2">
    <source>
        <dbReference type="EMBL" id="KAH6645656.1"/>
    </source>
</evidence>
<dbReference type="EMBL" id="JAGPXC010000011">
    <property type="protein sequence ID" value="KAH6645656.1"/>
    <property type="molecule type" value="Genomic_DNA"/>
</dbReference>
<dbReference type="GeneID" id="70129889"/>
<sequence>MQSQTTAQARIASQNPRRVQRKLNTRAAGLGQSLNAPSNTRKAMPELPRFARDPKLPQVGQPQVPLPQSHDNPQDLWDKIGEVSAKLDIYSNQMSQALAQYLGYRTQTVEQGFDRQNNELGGWVMRLKEIFEQEDMAHDQEGFMDPALLNEDTFEQA</sequence>
<feature type="region of interest" description="Disordered" evidence="1">
    <location>
        <begin position="1"/>
        <end position="74"/>
    </location>
</feature>
<organism evidence="2 3">
    <name type="scientific">Truncatella angustata</name>
    <dbReference type="NCBI Taxonomy" id="152316"/>
    <lineage>
        <taxon>Eukaryota</taxon>
        <taxon>Fungi</taxon>
        <taxon>Dikarya</taxon>
        <taxon>Ascomycota</taxon>
        <taxon>Pezizomycotina</taxon>
        <taxon>Sordariomycetes</taxon>
        <taxon>Xylariomycetidae</taxon>
        <taxon>Amphisphaeriales</taxon>
        <taxon>Sporocadaceae</taxon>
        <taxon>Truncatella</taxon>
    </lineage>
</organism>
<feature type="compositionally biased region" description="Polar residues" evidence="1">
    <location>
        <begin position="1"/>
        <end position="17"/>
    </location>
</feature>
<dbReference type="Proteomes" id="UP000758603">
    <property type="component" value="Unassembled WGS sequence"/>
</dbReference>
<evidence type="ECO:0000256" key="1">
    <source>
        <dbReference type="SAM" id="MobiDB-lite"/>
    </source>
</evidence>
<name>A0A9P8RM56_9PEZI</name>
<dbReference type="RefSeq" id="XP_045952170.1">
    <property type="nucleotide sequence ID" value="XM_046100997.1"/>
</dbReference>
<protein>
    <submittedName>
        <fullName evidence="2">Uncharacterized protein</fullName>
    </submittedName>
</protein>
<evidence type="ECO:0000313" key="3">
    <source>
        <dbReference type="Proteomes" id="UP000758603"/>
    </source>
</evidence>
<dbReference type="AlphaFoldDB" id="A0A9P8RM56"/>
<feature type="compositionally biased region" description="Polar residues" evidence="1">
    <location>
        <begin position="32"/>
        <end position="41"/>
    </location>
</feature>